<dbReference type="Pfam" id="PF00190">
    <property type="entry name" value="Cupin_1"/>
    <property type="match status" value="1"/>
</dbReference>
<protein>
    <recommendedName>
        <fullName evidence="1">Cupin type-1 domain-containing protein</fullName>
    </recommendedName>
</protein>
<organism evidence="2 3">
    <name type="scientific">Chlorella ohadii</name>
    <dbReference type="NCBI Taxonomy" id="2649997"/>
    <lineage>
        <taxon>Eukaryota</taxon>
        <taxon>Viridiplantae</taxon>
        <taxon>Chlorophyta</taxon>
        <taxon>core chlorophytes</taxon>
        <taxon>Trebouxiophyceae</taxon>
        <taxon>Chlorellales</taxon>
        <taxon>Chlorellaceae</taxon>
        <taxon>Chlorella clade</taxon>
        <taxon>Chlorella</taxon>
    </lineage>
</organism>
<comment type="caution">
    <text evidence="2">The sequence shown here is derived from an EMBL/GenBank/DDBJ whole genome shotgun (WGS) entry which is preliminary data.</text>
</comment>
<dbReference type="EMBL" id="JADXDR010000136">
    <property type="protein sequence ID" value="KAI7838089.1"/>
    <property type="molecule type" value="Genomic_DNA"/>
</dbReference>
<dbReference type="SUPFAM" id="SSF51182">
    <property type="entry name" value="RmlC-like cupins"/>
    <property type="match status" value="1"/>
</dbReference>
<name>A0AAD5DKK3_9CHLO</name>
<gene>
    <name evidence="2" type="ORF">COHA_008098</name>
</gene>
<evidence type="ECO:0000313" key="2">
    <source>
        <dbReference type="EMBL" id="KAI7838089.1"/>
    </source>
</evidence>
<accession>A0AAD5DKK3</accession>
<dbReference type="AlphaFoldDB" id="A0AAD5DKK3"/>
<reference evidence="2" key="1">
    <citation type="submission" date="2020-11" db="EMBL/GenBank/DDBJ databases">
        <title>Chlorella ohadii genome sequencing and assembly.</title>
        <authorList>
            <person name="Murik O."/>
            <person name="Treves H."/>
            <person name="Kedem I."/>
            <person name="Shotland Y."/>
            <person name="Kaplan A."/>
        </authorList>
    </citation>
    <scope>NUCLEOTIDE SEQUENCE</scope>
    <source>
        <strain evidence="2">1</strain>
    </source>
</reference>
<dbReference type="InterPro" id="IPR011051">
    <property type="entry name" value="RmlC_Cupin_sf"/>
</dbReference>
<dbReference type="Proteomes" id="UP001205105">
    <property type="component" value="Unassembled WGS sequence"/>
</dbReference>
<proteinExistence type="predicted"/>
<dbReference type="InterPro" id="IPR006045">
    <property type="entry name" value="Cupin_1"/>
</dbReference>
<evidence type="ECO:0000313" key="3">
    <source>
        <dbReference type="Proteomes" id="UP001205105"/>
    </source>
</evidence>
<feature type="domain" description="Cupin type-1" evidence="1">
    <location>
        <begin position="12"/>
        <end position="146"/>
    </location>
</feature>
<keyword evidence="3" id="KW-1185">Reference proteome</keyword>
<evidence type="ECO:0000259" key="1">
    <source>
        <dbReference type="SMART" id="SM00835"/>
    </source>
</evidence>
<dbReference type="Gene3D" id="2.60.120.10">
    <property type="entry name" value="Jelly Rolls"/>
    <property type="match status" value="1"/>
</dbReference>
<sequence>MTCPASFIGDLSNTTAIPPIELDGATLRLVTANEVYGLSLAGMSALHITLDPCTVLQPHTHPHSEFTFTIKGAVTHSIPFYNGTLTEVKENTQKDVGNPGFAVFPANHLHVTQNEGCTPAELIAAYLPANTISSYFGGKVDNNALWKPVGTAPLAGCKRNRRMAA</sequence>
<dbReference type="SMART" id="SM00835">
    <property type="entry name" value="Cupin_1"/>
    <property type="match status" value="1"/>
</dbReference>
<dbReference type="InterPro" id="IPR014710">
    <property type="entry name" value="RmlC-like_jellyroll"/>
</dbReference>